<dbReference type="Proteomes" id="UP001596028">
    <property type="component" value="Unassembled WGS sequence"/>
</dbReference>
<organism evidence="1 2">
    <name type="scientific">Cohnella hongkongensis</name>
    <dbReference type="NCBI Taxonomy" id="178337"/>
    <lineage>
        <taxon>Bacteria</taxon>
        <taxon>Bacillati</taxon>
        <taxon>Bacillota</taxon>
        <taxon>Bacilli</taxon>
        <taxon>Bacillales</taxon>
        <taxon>Paenibacillaceae</taxon>
        <taxon>Cohnella</taxon>
    </lineage>
</organism>
<evidence type="ECO:0000313" key="2">
    <source>
        <dbReference type="Proteomes" id="UP001596028"/>
    </source>
</evidence>
<sequence length="211" mass="24355">MNRRCLQQRQRSGSFAVKLNPVLVSIQLNENRSEPRPRICRADRSSVLTLTRLVKSALSYSSSFSPDSRFAYTNSPSVSEFAISSYNRAPVILRTVPVPPLAARRIVTVPFPGVVDNYNFAWVFVIQQKQIFLDFFLRYRPKQSRIRKIEEIGHPFQGGKDALGLGVHQVYRANKRLDRQNVEKEDFFSIDVICWPTAFRSGTLRKFDEQR</sequence>
<dbReference type="RefSeq" id="WP_378092391.1">
    <property type="nucleotide sequence ID" value="NZ_JBHSEP010000002.1"/>
</dbReference>
<dbReference type="EMBL" id="JBHSEP010000002">
    <property type="protein sequence ID" value="MFC4597331.1"/>
    <property type="molecule type" value="Genomic_DNA"/>
</dbReference>
<gene>
    <name evidence="1" type="ORF">ACFO3S_03685</name>
</gene>
<reference evidence="2" key="1">
    <citation type="journal article" date="2019" name="Int. J. Syst. Evol. Microbiol.">
        <title>The Global Catalogue of Microorganisms (GCM) 10K type strain sequencing project: providing services to taxonomists for standard genome sequencing and annotation.</title>
        <authorList>
            <consortium name="The Broad Institute Genomics Platform"/>
            <consortium name="The Broad Institute Genome Sequencing Center for Infectious Disease"/>
            <person name="Wu L."/>
            <person name="Ma J."/>
        </authorList>
    </citation>
    <scope>NUCLEOTIDE SEQUENCE [LARGE SCALE GENOMIC DNA]</scope>
    <source>
        <strain evidence="2">CCUG 49571</strain>
    </source>
</reference>
<accession>A0ABV9F9B7</accession>
<evidence type="ECO:0000313" key="1">
    <source>
        <dbReference type="EMBL" id="MFC4597331.1"/>
    </source>
</evidence>
<keyword evidence="2" id="KW-1185">Reference proteome</keyword>
<comment type="caution">
    <text evidence="1">The sequence shown here is derived from an EMBL/GenBank/DDBJ whole genome shotgun (WGS) entry which is preliminary data.</text>
</comment>
<protein>
    <submittedName>
        <fullName evidence="1">Uncharacterized protein</fullName>
    </submittedName>
</protein>
<name>A0ABV9F9B7_9BACL</name>
<proteinExistence type="predicted"/>